<evidence type="ECO:0000256" key="5">
    <source>
        <dbReference type="SAM" id="SignalP"/>
    </source>
</evidence>
<keyword evidence="3" id="KW-0372">Hormone</keyword>
<sequence>MSTGFKLATIAKTFSGILFVLCMLRRALAAEVPGSTQQPMTMNTDDKSGTTPAWCSNPPRGQCSFYADCVESVYHCGADGYPLGYGQKYCDKFSDSTRTLSLQGQKWMLDTMECLQLTLVGHFEEFEALASSPLASRTCKVIEETAFDSHSKCYLDSGLCSLPWRDWLAIVKIVDVKTLFSSLDALKETLQAADGCMGLSRFIKTL</sequence>
<dbReference type="Proteomes" id="UP000567179">
    <property type="component" value="Unassembled WGS sequence"/>
</dbReference>
<comment type="similarity">
    <text evidence="1">Belongs to the stanniocalcin family.</text>
</comment>
<feature type="signal peptide" evidence="5">
    <location>
        <begin position="1"/>
        <end position="29"/>
    </location>
</feature>
<dbReference type="InterPro" id="IPR004978">
    <property type="entry name" value="Stanniocalcin"/>
</dbReference>
<name>A0A8H5EYB1_9AGAR</name>
<dbReference type="EMBL" id="JAACJJ010000042">
    <property type="protein sequence ID" value="KAF5316796.1"/>
    <property type="molecule type" value="Genomic_DNA"/>
</dbReference>
<dbReference type="GO" id="GO:0006874">
    <property type="term" value="P:intracellular calcium ion homeostasis"/>
    <property type="evidence" value="ECO:0007669"/>
    <property type="project" value="TreeGrafter"/>
</dbReference>
<evidence type="ECO:0000256" key="2">
    <source>
        <dbReference type="ARBA" id="ARBA00011748"/>
    </source>
</evidence>
<dbReference type="GO" id="GO:0005615">
    <property type="term" value="C:extracellular space"/>
    <property type="evidence" value="ECO:0007669"/>
    <property type="project" value="TreeGrafter"/>
</dbReference>
<feature type="chain" id="PRO_5034873724" description="Chitin-binding type-1 domain-containing protein" evidence="5">
    <location>
        <begin position="30"/>
        <end position="206"/>
    </location>
</feature>
<organism evidence="6 7">
    <name type="scientific">Psilocybe cf. subviscida</name>
    <dbReference type="NCBI Taxonomy" id="2480587"/>
    <lineage>
        <taxon>Eukaryota</taxon>
        <taxon>Fungi</taxon>
        <taxon>Dikarya</taxon>
        <taxon>Basidiomycota</taxon>
        <taxon>Agaricomycotina</taxon>
        <taxon>Agaricomycetes</taxon>
        <taxon>Agaricomycetidae</taxon>
        <taxon>Agaricales</taxon>
        <taxon>Agaricineae</taxon>
        <taxon>Strophariaceae</taxon>
        <taxon>Psilocybe</taxon>
    </lineage>
</organism>
<evidence type="ECO:0000313" key="6">
    <source>
        <dbReference type="EMBL" id="KAF5316796.1"/>
    </source>
</evidence>
<dbReference type="AlphaFoldDB" id="A0A8H5EYB1"/>
<dbReference type="OrthoDB" id="2251794at2759"/>
<dbReference type="GO" id="GO:0005179">
    <property type="term" value="F:hormone activity"/>
    <property type="evidence" value="ECO:0007669"/>
    <property type="project" value="UniProtKB-KW"/>
</dbReference>
<reference evidence="6 7" key="1">
    <citation type="journal article" date="2020" name="ISME J.">
        <title>Uncovering the hidden diversity of litter-decomposition mechanisms in mushroom-forming fungi.</title>
        <authorList>
            <person name="Floudas D."/>
            <person name="Bentzer J."/>
            <person name="Ahren D."/>
            <person name="Johansson T."/>
            <person name="Persson P."/>
            <person name="Tunlid A."/>
        </authorList>
    </citation>
    <scope>NUCLEOTIDE SEQUENCE [LARGE SCALE GENOMIC DNA]</scope>
    <source>
        <strain evidence="6 7">CBS 101986</strain>
    </source>
</reference>
<evidence type="ECO:0000256" key="1">
    <source>
        <dbReference type="ARBA" id="ARBA00008693"/>
    </source>
</evidence>
<evidence type="ECO:0000256" key="4">
    <source>
        <dbReference type="ARBA" id="ARBA00023157"/>
    </source>
</evidence>
<comment type="caution">
    <text evidence="6">The sequence shown here is derived from an EMBL/GenBank/DDBJ whole genome shotgun (WGS) entry which is preliminary data.</text>
</comment>
<proteinExistence type="inferred from homology"/>
<keyword evidence="5" id="KW-0732">Signal</keyword>
<evidence type="ECO:0000256" key="3">
    <source>
        <dbReference type="ARBA" id="ARBA00022702"/>
    </source>
</evidence>
<evidence type="ECO:0008006" key="8">
    <source>
        <dbReference type="Google" id="ProtNLM"/>
    </source>
</evidence>
<protein>
    <recommendedName>
        <fullName evidence="8">Chitin-binding type-1 domain-containing protein</fullName>
    </recommendedName>
</protein>
<dbReference type="PANTHER" id="PTHR11245">
    <property type="entry name" value="STANNIOCALCIN"/>
    <property type="match status" value="1"/>
</dbReference>
<dbReference type="PANTHER" id="PTHR11245:SF6">
    <property type="entry name" value="DUF19 DOMAIN-CONTAINING PROTEIN"/>
    <property type="match status" value="1"/>
</dbReference>
<comment type="subunit">
    <text evidence="2">Homodimer; disulfide-linked.</text>
</comment>
<keyword evidence="4" id="KW-1015">Disulfide bond</keyword>
<dbReference type="Pfam" id="PF03298">
    <property type="entry name" value="Stanniocalcin"/>
    <property type="match status" value="1"/>
</dbReference>
<accession>A0A8H5EYB1</accession>
<gene>
    <name evidence="6" type="ORF">D9619_006860</name>
</gene>
<keyword evidence="7" id="KW-1185">Reference proteome</keyword>
<evidence type="ECO:0000313" key="7">
    <source>
        <dbReference type="Proteomes" id="UP000567179"/>
    </source>
</evidence>